<evidence type="ECO:0000256" key="2">
    <source>
        <dbReference type="ARBA" id="ARBA00022676"/>
    </source>
</evidence>
<dbReference type="Proteomes" id="UP000053555">
    <property type="component" value="Unassembled WGS sequence"/>
</dbReference>
<dbReference type="EC" id="2.4.1.-" evidence="5"/>
<dbReference type="InterPro" id="IPR035595">
    <property type="entry name" value="UDP_glycos_trans_CS"/>
</dbReference>
<dbReference type="Proteomes" id="UP000289340">
    <property type="component" value="Chromosome 8"/>
</dbReference>
<gene>
    <name evidence="7" type="ORF">D0Y65_022561</name>
    <name evidence="6" type="ORF">glysoja_026701</name>
</gene>
<dbReference type="PROSITE" id="PS00375">
    <property type="entry name" value="UDPGT"/>
    <property type="match status" value="1"/>
</dbReference>
<dbReference type="SMR" id="A0A0B2PNF9"/>
<dbReference type="GO" id="GO:0035251">
    <property type="term" value="F:UDP-glucosyltransferase activity"/>
    <property type="evidence" value="ECO:0007669"/>
    <property type="project" value="TreeGrafter"/>
</dbReference>
<dbReference type="EMBL" id="KN664071">
    <property type="protein sequence ID" value="KHN10966.1"/>
    <property type="molecule type" value="Genomic_DNA"/>
</dbReference>
<reference evidence="6" key="1">
    <citation type="submission" date="2014-07" db="EMBL/GenBank/DDBJ databases">
        <title>Identification of a novel salt tolerance gene in wild soybean by whole-genome sequencing.</title>
        <authorList>
            <person name="Lam H.-M."/>
            <person name="Qi X."/>
            <person name="Li M.-W."/>
            <person name="Liu X."/>
            <person name="Xie M."/>
            <person name="Ni M."/>
            <person name="Xu X."/>
        </authorList>
    </citation>
    <scope>NUCLEOTIDE SEQUENCE [LARGE SCALE GENOMIC DNA]</scope>
    <source>
        <tissue evidence="6">Root</tissue>
    </source>
</reference>
<dbReference type="SUPFAM" id="SSF53756">
    <property type="entry name" value="UDP-Glycosyltransferase/glycogen phosphorylase"/>
    <property type="match status" value="1"/>
</dbReference>
<dbReference type="CDD" id="cd03784">
    <property type="entry name" value="GT1_Gtf-like"/>
    <property type="match status" value="1"/>
</dbReference>
<dbReference type="PANTHER" id="PTHR48047">
    <property type="entry name" value="GLYCOSYLTRANSFERASE"/>
    <property type="match status" value="1"/>
</dbReference>
<sequence>MEDLEAKISDSKPDDSSPLKLYLLPFLAPGHMIPQINLAQVFAFRGHHVTILTTPSNAKLIPKHLNVHILNFPSEEVGLPSGLENISLAKDNNTAYKIWKASKLLKPEIENFLNHNPPHALIIDIMYTWRSTLNNSIPTFVYSPMPVFALCVVEAINRHPQTLASDSSLPYVVPGGLPHNVTLNFNPSSTSFDNMARTLLHAKENNKHGVIVNTFPELEDGYTQYYEKLTRVKVWHLGMLSLMVDYFDKRGKPQEDQVDDECLKWLNTKESNSVVYICFGSLARLNKEQNFEIARGIEASGHKFLWVLPKNTKDDDVKEEELLLPHGFEERMREKKRGMVVRGWVPQGLILKHDAIGGFLTHCGANSVVEAICEGVPLITMPRFGDHFLCEKQATEVLGLGVELGVSEWSMSPYDARKEVVGWERIENAVRKVMKDEGGLLNKRVKEMKEKAHEVVQEGGNSYDNVTTLVQSLRRMMNVHG</sequence>
<dbReference type="Pfam" id="PF00201">
    <property type="entry name" value="UDPGT"/>
    <property type="match status" value="1"/>
</dbReference>
<dbReference type="Gramene" id="XM_028390570.1">
    <property type="protein sequence ID" value="XP_028246371.1"/>
    <property type="gene ID" value="LOC114423710"/>
</dbReference>
<evidence type="ECO:0000313" key="6">
    <source>
        <dbReference type="EMBL" id="KHN10966.1"/>
    </source>
</evidence>
<keyword evidence="8" id="KW-1185">Reference proteome</keyword>
<dbReference type="Gene3D" id="3.40.50.2000">
    <property type="entry name" value="Glycogen Phosphorylase B"/>
    <property type="match status" value="2"/>
</dbReference>
<keyword evidence="3 4" id="KW-0808">Transferase</keyword>
<dbReference type="AlphaFoldDB" id="A0A0B2PNF9"/>
<dbReference type="FunFam" id="3.40.50.2000:FF:000056">
    <property type="entry name" value="Glycosyltransferase"/>
    <property type="match status" value="1"/>
</dbReference>
<keyword evidence="2 4" id="KW-0328">Glycosyltransferase</keyword>
<reference evidence="7 8" key="2">
    <citation type="submission" date="2018-09" db="EMBL/GenBank/DDBJ databases">
        <title>A high-quality reference genome of wild soybean provides a powerful tool to mine soybean genomes.</title>
        <authorList>
            <person name="Xie M."/>
            <person name="Chung C.Y.L."/>
            <person name="Li M.-W."/>
            <person name="Wong F.-L."/>
            <person name="Chan T.-F."/>
            <person name="Lam H.-M."/>
        </authorList>
    </citation>
    <scope>NUCLEOTIDE SEQUENCE [LARGE SCALE GENOMIC DNA]</scope>
    <source>
        <strain evidence="8">cv. W05</strain>
        <tissue evidence="7">Hypocotyl of etiolated seedlings</tissue>
    </source>
</reference>
<evidence type="ECO:0000256" key="1">
    <source>
        <dbReference type="ARBA" id="ARBA00009995"/>
    </source>
</evidence>
<dbReference type="EMBL" id="QZWG01000008">
    <property type="protein sequence ID" value="RZC00256.1"/>
    <property type="molecule type" value="Genomic_DNA"/>
</dbReference>
<comment type="similarity">
    <text evidence="1 4">Belongs to the UDP-glycosyltransferase family.</text>
</comment>
<proteinExistence type="inferred from homology"/>
<evidence type="ECO:0000256" key="3">
    <source>
        <dbReference type="ARBA" id="ARBA00022679"/>
    </source>
</evidence>
<protein>
    <recommendedName>
        <fullName evidence="5">Glycosyltransferase</fullName>
        <ecNumber evidence="5">2.4.1.-</ecNumber>
    </recommendedName>
</protein>
<evidence type="ECO:0000313" key="7">
    <source>
        <dbReference type="EMBL" id="RZC00256.1"/>
    </source>
</evidence>
<evidence type="ECO:0000256" key="5">
    <source>
        <dbReference type="RuleBase" id="RU362057"/>
    </source>
</evidence>
<evidence type="ECO:0000313" key="8">
    <source>
        <dbReference type="Proteomes" id="UP000289340"/>
    </source>
</evidence>
<dbReference type="InterPro" id="IPR002213">
    <property type="entry name" value="UDP_glucos_trans"/>
</dbReference>
<dbReference type="PANTHER" id="PTHR48047:SF182">
    <property type="entry name" value="GLYCOSYLTRANSFERASE"/>
    <property type="match status" value="1"/>
</dbReference>
<organism evidence="6">
    <name type="scientific">Glycine soja</name>
    <name type="common">Wild soybean</name>
    <dbReference type="NCBI Taxonomy" id="3848"/>
    <lineage>
        <taxon>Eukaryota</taxon>
        <taxon>Viridiplantae</taxon>
        <taxon>Streptophyta</taxon>
        <taxon>Embryophyta</taxon>
        <taxon>Tracheophyta</taxon>
        <taxon>Spermatophyta</taxon>
        <taxon>Magnoliopsida</taxon>
        <taxon>eudicotyledons</taxon>
        <taxon>Gunneridae</taxon>
        <taxon>Pentapetalae</taxon>
        <taxon>rosids</taxon>
        <taxon>fabids</taxon>
        <taxon>Fabales</taxon>
        <taxon>Fabaceae</taxon>
        <taxon>Papilionoideae</taxon>
        <taxon>50 kb inversion clade</taxon>
        <taxon>NPAAA clade</taxon>
        <taxon>indigoferoid/millettioid clade</taxon>
        <taxon>Phaseoleae</taxon>
        <taxon>Glycine</taxon>
        <taxon>Glycine subgen. Soja</taxon>
    </lineage>
</organism>
<evidence type="ECO:0000256" key="4">
    <source>
        <dbReference type="RuleBase" id="RU003718"/>
    </source>
</evidence>
<accession>A0A0B2PNF9</accession>
<name>A0A0B2PNF9_GLYSO</name>